<protein>
    <submittedName>
        <fullName evidence="3">MerR family transcriptional regulator</fullName>
    </submittedName>
</protein>
<comment type="caution">
    <text evidence="3">The sequence shown here is derived from an EMBL/GenBank/DDBJ whole genome shotgun (WGS) entry which is preliminary data.</text>
</comment>
<keyword evidence="1" id="KW-0238">DNA-binding</keyword>
<dbReference type="Gene3D" id="1.10.1660.10">
    <property type="match status" value="1"/>
</dbReference>
<dbReference type="EMBL" id="JBFRHK010000001">
    <property type="protein sequence ID" value="MEX3744031.1"/>
    <property type="molecule type" value="Genomic_DNA"/>
</dbReference>
<dbReference type="PRINTS" id="PR00040">
    <property type="entry name" value="HTHMERR"/>
</dbReference>
<dbReference type="Gene3D" id="6.10.250.360">
    <property type="match status" value="1"/>
</dbReference>
<evidence type="ECO:0000313" key="4">
    <source>
        <dbReference type="Proteomes" id="UP001558534"/>
    </source>
</evidence>
<dbReference type="CDD" id="cd01106">
    <property type="entry name" value="HTH_TipAL-Mta"/>
    <property type="match status" value="1"/>
</dbReference>
<dbReference type="SMART" id="SM00422">
    <property type="entry name" value="HTH_MERR"/>
    <property type="match status" value="1"/>
</dbReference>
<feature type="domain" description="HTH merR-type" evidence="2">
    <location>
        <begin position="6"/>
        <end position="75"/>
    </location>
</feature>
<dbReference type="Pfam" id="PF13411">
    <property type="entry name" value="MerR_1"/>
    <property type="match status" value="1"/>
</dbReference>
<dbReference type="InterPro" id="IPR047057">
    <property type="entry name" value="MerR_fam"/>
</dbReference>
<keyword evidence="4" id="KW-1185">Reference proteome</keyword>
<dbReference type="PANTHER" id="PTHR30204">
    <property type="entry name" value="REDOX-CYCLING DRUG-SENSING TRANSCRIPTIONAL ACTIVATOR SOXR"/>
    <property type="match status" value="1"/>
</dbReference>
<proteinExistence type="predicted"/>
<evidence type="ECO:0000259" key="2">
    <source>
        <dbReference type="PROSITE" id="PS50937"/>
    </source>
</evidence>
<name>A0ABV3VT25_9BACI</name>
<dbReference type="RefSeq" id="WP_368635046.1">
    <property type="nucleotide sequence ID" value="NZ_JBFRHK010000001.1"/>
</dbReference>
<organism evidence="3 4">
    <name type="scientific">Lysinibacillus xylanilyticus</name>
    <dbReference type="NCBI Taxonomy" id="582475"/>
    <lineage>
        <taxon>Bacteria</taxon>
        <taxon>Bacillati</taxon>
        <taxon>Bacillota</taxon>
        <taxon>Bacilli</taxon>
        <taxon>Bacillales</taxon>
        <taxon>Bacillaceae</taxon>
        <taxon>Lysinibacillus</taxon>
    </lineage>
</organism>
<dbReference type="PANTHER" id="PTHR30204:SF96">
    <property type="entry name" value="CHROMOSOME-ANCHORING PROTEIN RACA"/>
    <property type="match status" value="1"/>
</dbReference>
<evidence type="ECO:0000256" key="1">
    <source>
        <dbReference type="ARBA" id="ARBA00023125"/>
    </source>
</evidence>
<dbReference type="PROSITE" id="PS50937">
    <property type="entry name" value="HTH_MERR_2"/>
    <property type="match status" value="1"/>
</dbReference>
<reference evidence="3 4" key="1">
    <citation type="submission" date="2024-07" db="EMBL/GenBank/DDBJ databases">
        <title>Characterization of a bacterium isolated from hydrolysated instant sea cucumber by whole-genome sequencing and metabolomics.</title>
        <authorList>
            <person name="Luo X."/>
            <person name="Zhang Z."/>
            <person name="Zheng Z."/>
            <person name="Zhang W."/>
            <person name="Ming T."/>
            <person name="Jiao L."/>
            <person name="Su X."/>
            <person name="Kong F."/>
            <person name="Xu J."/>
        </authorList>
    </citation>
    <scope>NUCLEOTIDE SEQUENCE [LARGE SCALE GENOMIC DNA]</scope>
    <source>
        <strain evidence="3 4">XL-2024</strain>
    </source>
</reference>
<dbReference type="InterPro" id="IPR009061">
    <property type="entry name" value="DNA-bd_dom_put_sf"/>
</dbReference>
<gene>
    <name evidence="3" type="ORF">AB1300_02660</name>
</gene>
<dbReference type="SUPFAM" id="SSF46955">
    <property type="entry name" value="Putative DNA-binding domain"/>
    <property type="match status" value="1"/>
</dbReference>
<dbReference type="InterPro" id="IPR000551">
    <property type="entry name" value="MerR-type_HTH_dom"/>
</dbReference>
<sequence length="258" mass="29794">MSGKGIFTIGELVQKPGVSIRTLRYYDSIDLLKPSDYTEGGHRLYSNEDLTILQNIKSLQFLGLSLKEIKNILQKNTVKGEVILKSLIDQKQLFEAKKLEIINTLSDLNHLIETVKDKEVINIDIFCAMLQKLIFAENTETWFKEHFSQDITDELFNINKSEEIDLDKKWTKVLFEIKHLTLTEAIPSSKESQETVGTLLVLMNETLKGKLDLIEEKLPSTESFKFPNPFTEKEQIFLKEAMKIYQNNCSNNQEIMKN</sequence>
<evidence type="ECO:0000313" key="3">
    <source>
        <dbReference type="EMBL" id="MEX3744031.1"/>
    </source>
</evidence>
<dbReference type="Proteomes" id="UP001558534">
    <property type="component" value="Unassembled WGS sequence"/>
</dbReference>
<accession>A0ABV3VT25</accession>